<organism evidence="1 2">
    <name type="scientific">Halomonas aestuarii</name>
    <dbReference type="NCBI Taxonomy" id="1897729"/>
    <lineage>
        <taxon>Bacteria</taxon>
        <taxon>Pseudomonadati</taxon>
        <taxon>Pseudomonadota</taxon>
        <taxon>Gammaproteobacteria</taxon>
        <taxon>Oceanospirillales</taxon>
        <taxon>Halomonadaceae</taxon>
        <taxon>Halomonas</taxon>
    </lineage>
</organism>
<dbReference type="RefSeq" id="WP_071945164.1">
    <property type="nucleotide sequence ID" value="NZ_CP018139.1"/>
</dbReference>
<sequence>MIFRTLSLLRSLQGAHHTVNDAQARIQQACDYRWLRGQLTHGMVGAREARLGDGTPAVSVVLPFVASPERRRGGRWPDDPDEREACFVEGAHACRAAGAPGYRKLESLSRGLAEGGMAVLKDAARFQYLVEQQALRLTWRRAEALPPDLARQLGRRLAEAGSERHGLFLLEVRLPASPREVSLNGDWLDRCLDRYRRILPTPAG</sequence>
<reference evidence="2" key="1">
    <citation type="submission" date="2016-11" db="EMBL/GenBank/DDBJ databases">
        <title>Halolamina sediminis sp. nov., an extremely halophilic archaeon isolated from solar salt.</title>
        <authorList>
            <person name="Koh H.-W."/>
            <person name="Rani S."/>
            <person name="Park S.-J."/>
        </authorList>
    </citation>
    <scope>NUCLEOTIDE SEQUENCE [LARGE SCALE GENOMIC DNA]</scope>
    <source>
        <strain evidence="2">Hb3</strain>
    </source>
</reference>
<proteinExistence type="predicted"/>
<dbReference type="KEGG" id="hsi:BOX17_12690"/>
<dbReference type="Proteomes" id="UP000181985">
    <property type="component" value="Chromosome"/>
</dbReference>
<gene>
    <name evidence="1" type="ORF">BOX17_12690</name>
</gene>
<name>A0A1J0VI81_9GAMM</name>
<dbReference type="EMBL" id="CP018139">
    <property type="protein sequence ID" value="APE31737.1"/>
    <property type="molecule type" value="Genomic_DNA"/>
</dbReference>
<dbReference type="OrthoDB" id="6161673at2"/>
<dbReference type="AlphaFoldDB" id="A0A1J0VI81"/>
<accession>A0A1J0VI81</accession>
<evidence type="ECO:0000313" key="2">
    <source>
        <dbReference type="Proteomes" id="UP000181985"/>
    </source>
</evidence>
<protein>
    <submittedName>
        <fullName evidence="1">Uncharacterized protein</fullName>
    </submittedName>
</protein>
<evidence type="ECO:0000313" key="1">
    <source>
        <dbReference type="EMBL" id="APE31737.1"/>
    </source>
</evidence>
<keyword evidence="2" id="KW-1185">Reference proteome</keyword>